<keyword evidence="11 13" id="KW-0456">Lyase</keyword>
<comment type="similarity">
    <text evidence="13">In the N-terminal section; belongs to the IspD/TarI cytidylyltransferase family. IspD subfamily.</text>
</comment>
<evidence type="ECO:0000256" key="11">
    <source>
        <dbReference type="ARBA" id="ARBA00023239"/>
    </source>
</evidence>
<dbReference type="PROSITE" id="PS01350">
    <property type="entry name" value="ISPF"/>
    <property type="match status" value="1"/>
</dbReference>
<reference evidence="16" key="1">
    <citation type="submission" date="2016-02" db="EMBL/GenBank/DDBJ databases">
        <authorList>
            <person name="Holder M.E."/>
            <person name="Ajami N.J."/>
            <person name="Petrosino J.F."/>
        </authorList>
    </citation>
    <scope>NUCLEOTIDE SEQUENCE [LARGE SCALE GENOMIC DNA]</scope>
    <source>
        <strain evidence="16">CCUG 45958</strain>
    </source>
</reference>
<name>A0A0X8JJF5_9BACT</name>
<dbReference type="HAMAP" id="MF_00107">
    <property type="entry name" value="IspF"/>
    <property type="match status" value="1"/>
</dbReference>
<comment type="similarity">
    <text evidence="13">In the C-terminal section; belongs to the IspF family.</text>
</comment>
<keyword evidence="7 13" id="KW-0808">Transferase</keyword>
<feature type="binding site" evidence="13">
    <location>
        <begin position="298"/>
        <end position="300"/>
    </location>
    <ligand>
        <name>4-CDP-2-C-methyl-D-erythritol 2-phosphate</name>
        <dbReference type="ChEBI" id="CHEBI:57919"/>
    </ligand>
</feature>
<feature type="domain" description="2-C-methyl-D-erythritol 2,4-cyclodiphosphate synthase" evidence="14">
    <location>
        <begin position="246"/>
        <end position="395"/>
    </location>
</feature>
<dbReference type="HAMAP" id="MF_00108">
    <property type="entry name" value="IspD"/>
    <property type="match status" value="1"/>
</dbReference>
<feature type="binding site" evidence="13">
    <location>
        <begin position="276"/>
        <end position="277"/>
    </location>
    <ligand>
        <name>4-CDP-2-C-methyl-D-erythritol 2-phosphate</name>
        <dbReference type="ChEBI" id="CHEBI:57919"/>
    </ligand>
</feature>
<feature type="site" description="Transition state stabilizer" evidence="13">
    <location>
        <position position="276"/>
    </location>
</feature>
<feature type="region of interest" description="2-C-methyl-D-erythritol 4-phosphate cytidylyltransferase" evidence="13">
    <location>
        <begin position="1"/>
        <end position="244"/>
    </location>
</feature>
<keyword evidence="8 13" id="KW-0548">Nucleotidyltransferase</keyword>
<dbReference type="Pfam" id="PF02542">
    <property type="entry name" value="YgbB"/>
    <property type="match status" value="1"/>
</dbReference>
<feature type="site" description="Positions MEP for the nucleophilic attack" evidence="13">
    <location>
        <position position="168"/>
    </location>
</feature>
<evidence type="ECO:0000256" key="8">
    <source>
        <dbReference type="ARBA" id="ARBA00022695"/>
    </source>
</evidence>
<keyword evidence="9 13" id="KW-0479">Metal-binding</keyword>
<dbReference type="GO" id="GO:0046872">
    <property type="term" value="F:metal ion binding"/>
    <property type="evidence" value="ECO:0007669"/>
    <property type="project" value="UniProtKB-KW"/>
</dbReference>
<evidence type="ECO:0000313" key="15">
    <source>
        <dbReference type="EMBL" id="AMD89697.1"/>
    </source>
</evidence>
<comment type="function">
    <text evidence="13">Bifunctional enzyme that catalyzes the formation of 4-diphosphocytidyl-2-C-methyl-D-erythritol from CTP and 2-C-methyl-D-erythritol 4-phosphate (MEP) (IspD), and catalyzes the conversion of 4-diphosphocytidyl-2-C-methyl-D-erythritol 2-phosphate (CDP-ME2P) to 2-C-methyl-D-erythritol 2,4-cyclodiphosphate (ME-CPP) with a corresponding release of cytidine 5-monophosphate (CMP) (IspF).</text>
</comment>
<comment type="catalytic activity">
    <reaction evidence="2 13">
        <text>2-C-methyl-D-erythritol 4-phosphate + CTP + H(+) = 4-CDP-2-C-methyl-D-erythritol + diphosphate</text>
        <dbReference type="Rhea" id="RHEA:13429"/>
        <dbReference type="ChEBI" id="CHEBI:15378"/>
        <dbReference type="ChEBI" id="CHEBI:33019"/>
        <dbReference type="ChEBI" id="CHEBI:37563"/>
        <dbReference type="ChEBI" id="CHEBI:57823"/>
        <dbReference type="ChEBI" id="CHEBI:58262"/>
        <dbReference type="EC" id="2.7.7.60"/>
    </reaction>
</comment>
<dbReference type="STRING" id="44742.AXF13_05980"/>
<sequence>MPENSQPEKPWGLILAAGSGSRLAAVVGGCPKQFLCWRDVPLYWHAARAMSRSAVVAGIVFVFPPDRRTAEEERLHALYAREDLGLPWLAAAGGALRQDSVRLGLAVLPHRTRYVLVHDAARPFLSPALVRRVCEALRRGAPAVVPGLPVTDTIKMVDDGRVAATLPRARLAAVQTPQGFNLTLLRQAHQHALDAGLAVTDDAALMEVQGHEVLIVPGEAANVKITHPEDLSLLAGEQAMPRPCAGMGYDVHRYGPGRPLKLGGVLIPGGPEVVAHSDGDVLLHALMDALLGCAALGDIGQHFPDSQARYEGISSAVLLDQVLEMLRGAGLELSHVDLTIVAQTPRLSPFREEIRKNVARLLGLDTARVNLKATTEEGLGFTGRSEGIKAYAVVSALADGTPSFSAQAVPSPDL</sequence>
<feature type="binding site" evidence="13">
    <location>
        <position position="252"/>
    </location>
    <ligand>
        <name>a divalent metal cation</name>
        <dbReference type="ChEBI" id="CHEBI:60240"/>
    </ligand>
</feature>
<evidence type="ECO:0000256" key="5">
    <source>
        <dbReference type="ARBA" id="ARBA00004787"/>
    </source>
</evidence>
<dbReference type="RefSeq" id="WP_062252038.1">
    <property type="nucleotide sequence ID" value="NZ_CP014229.1"/>
</dbReference>
<gene>
    <name evidence="13" type="primary">ispDF</name>
    <name evidence="15" type="ORF">AXF13_05980</name>
</gene>
<dbReference type="InterPro" id="IPR020555">
    <property type="entry name" value="MECDP_synthase_CS"/>
</dbReference>
<feature type="binding site" evidence="13">
    <location>
        <position position="250"/>
    </location>
    <ligand>
        <name>a divalent metal cation</name>
        <dbReference type="ChEBI" id="CHEBI:60240"/>
    </ligand>
</feature>
<keyword evidence="10 13" id="KW-0414">Isoprene biosynthesis</keyword>
<evidence type="ECO:0000256" key="3">
    <source>
        <dbReference type="ARBA" id="ARBA00001968"/>
    </source>
</evidence>
<dbReference type="InterPro" id="IPR003526">
    <property type="entry name" value="MECDP_synthase"/>
</dbReference>
<comment type="cofactor">
    <cofactor evidence="3 13">
        <name>a divalent metal cation</name>
        <dbReference type="ChEBI" id="CHEBI:60240"/>
    </cofactor>
</comment>
<dbReference type="EMBL" id="CP014229">
    <property type="protein sequence ID" value="AMD89697.1"/>
    <property type="molecule type" value="Genomic_DNA"/>
</dbReference>
<dbReference type="PROSITE" id="PS01295">
    <property type="entry name" value="ISPD"/>
    <property type="match status" value="1"/>
</dbReference>
<dbReference type="CDD" id="cd00554">
    <property type="entry name" value="MECDP_synthase"/>
    <property type="match status" value="1"/>
</dbReference>
<dbReference type="SUPFAM" id="SSF69765">
    <property type="entry name" value="IpsF-like"/>
    <property type="match status" value="1"/>
</dbReference>
<comment type="catalytic activity">
    <reaction evidence="1 13">
        <text>4-CDP-2-C-methyl-D-erythritol 2-phosphate = 2-C-methyl-D-erythritol 2,4-cyclic diphosphate + CMP</text>
        <dbReference type="Rhea" id="RHEA:23864"/>
        <dbReference type="ChEBI" id="CHEBI:57919"/>
        <dbReference type="ChEBI" id="CHEBI:58483"/>
        <dbReference type="ChEBI" id="CHEBI:60377"/>
        <dbReference type="EC" id="4.6.1.12"/>
    </reaction>
</comment>
<organism evidence="15 16">
    <name type="scientific">Desulfovibrio fairfieldensis</name>
    <dbReference type="NCBI Taxonomy" id="44742"/>
    <lineage>
        <taxon>Bacteria</taxon>
        <taxon>Pseudomonadati</taxon>
        <taxon>Thermodesulfobacteriota</taxon>
        <taxon>Desulfovibrionia</taxon>
        <taxon>Desulfovibrionales</taxon>
        <taxon>Desulfovibrionaceae</taxon>
        <taxon>Desulfovibrio</taxon>
    </lineage>
</organism>
<dbReference type="Proteomes" id="UP000069241">
    <property type="component" value="Chromosome"/>
</dbReference>
<dbReference type="InterPro" id="IPR029044">
    <property type="entry name" value="Nucleotide-diphossugar_trans"/>
</dbReference>
<dbReference type="InterPro" id="IPR034683">
    <property type="entry name" value="IspD/TarI"/>
</dbReference>
<feature type="site" description="Transition state stabilizer" evidence="13">
    <location>
        <position position="375"/>
    </location>
</feature>
<evidence type="ECO:0000256" key="9">
    <source>
        <dbReference type="ARBA" id="ARBA00022723"/>
    </source>
</evidence>
<dbReference type="GO" id="GO:0016114">
    <property type="term" value="P:terpenoid biosynthetic process"/>
    <property type="evidence" value="ECO:0007669"/>
    <property type="project" value="InterPro"/>
</dbReference>
<evidence type="ECO:0000256" key="12">
    <source>
        <dbReference type="ARBA" id="ARBA00023268"/>
    </source>
</evidence>
<comment type="similarity">
    <text evidence="6">Belongs to the IspD/TarI cytidylyltransferase family. IspD subfamily.</text>
</comment>
<dbReference type="UniPathway" id="UPA00056">
    <property type="reaction ID" value="UER00093"/>
</dbReference>
<protein>
    <recommendedName>
        <fullName evidence="13">Bifunctional enzyme IspD/IspF</fullName>
    </recommendedName>
    <domain>
        <recommendedName>
            <fullName evidence="13">2-C-methyl-D-erythritol 4-phosphate cytidylyltransferase</fullName>
            <ecNumber evidence="13">2.7.7.60</ecNumber>
        </recommendedName>
        <alternativeName>
            <fullName evidence="13">4-diphosphocytidyl-2C-methyl-D-erythritol synthase</fullName>
        </alternativeName>
        <alternativeName>
            <fullName evidence="13">MEP cytidylyltransferase</fullName>
            <shortName evidence="13">MCT</shortName>
        </alternativeName>
    </domain>
    <domain>
        <recommendedName>
            <fullName evidence="13">2-C-methyl-D-erythritol 2,4-cyclodiphosphate synthase</fullName>
            <shortName evidence="13">MECDP-synthase</shortName>
            <shortName evidence="13">MECPP-synthase</shortName>
            <shortName evidence="13">MECPS</shortName>
            <ecNumber evidence="13">4.6.1.12</ecNumber>
        </recommendedName>
    </domain>
</protein>
<dbReference type="EC" id="2.7.7.60" evidence="13"/>
<feature type="region of interest" description="2-C-methyl-D-erythritol 2,4-cyclodiphosphate synthase" evidence="13">
    <location>
        <begin position="244"/>
        <end position="414"/>
    </location>
</feature>
<feature type="binding site" evidence="13">
    <location>
        <position position="381"/>
    </location>
    <ligand>
        <name>4-CDP-2-C-methyl-D-erythritol 2-phosphate</name>
        <dbReference type="ChEBI" id="CHEBI:57919"/>
    </ligand>
</feature>
<dbReference type="GO" id="GO:0008685">
    <property type="term" value="F:2-C-methyl-D-erythritol 2,4-cyclodiphosphate synthase activity"/>
    <property type="evidence" value="ECO:0007669"/>
    <property type="project" value="UniProtKB-UniRule"/>
</dbReference>
<feature type="site" description="Transition state stabilizer" evidence="13">
    <location>
        <position position="32"/>
    </location>
</feature>
<feature type="site" description="Positions MEP for the nucleophilic attack" evidence="13">
    <location>
        <position position="224"/>
    </location>
</feature>
<accession>A0A0X8JJF5</accession>
<dbReference type="Pfam" id="PF01128">
    <property type="entry name" value="IspD"/>
    <property type="match status" value="1"/>
</dbReference>
<dbReference type="NCBIfam" id="TIGR00151">
    <property type="entry name" value="ispF"/>
    <property type="match status" value="1"/>
</dbReference>
<keyword evidence="12 13" id="KW-0511">Multifunctional enzyme</keyword>
<dbReference type="InterPro" id="IPR018294">
    <property type="entry name" value="ISPD_synthase_CS"/>
</dbReference>
<dbReference type="InterPro" id="IPR036571">
    <property type="entry name" value="MECDP_synthase_sf"/>
</dbReference>
<feature type="binding site" evidence="13">
    <location>
        <position position="384"/>
    </location>
    <ligand>
        <name>4-CDP-2-C-methyl-D-erythritol 2-phosphate</name>
        <dbReference type="ChEBI" id="CHEBI:57919"/>
    </ligand>
</feature>
<evidence type="ECO:0000256" key="6">
    <source>
        <dbReference type="ARBA" id="ARBA00009789"/>
    </source>
</evidence>
<comment type="pathway">
    <text evidence="4 13">Isoprenoid biosynthesis; isopentenyl diphosphate biosynthesis via DXP pathway; isopentenyl diphosphate from 1-deoxy-D-xylulose 5-phosphate: step 4/6.</text>
</comment>
<dbReference type="FunFam" id="3.90.550.10:FF:000003">
    <property type="entry name" value="2-C-methyl-D-erythritol 4-phosphate cytidylyltransferase"/>
    <property type="match status" value="1"/>
</dbReference>
<dbReference type="CDD" id="cd02516">
    <property type="entry name" value="CDP-ME_synthetase"/>
    <property type="match status" value="1"/>
</dbReference>
<comment type="pathway">
    <text evidence="5 13">Isoprenoid biosynthesis; isopentenyl diphosphate biosynthesis via DXP pathway; isopentenyl diphosphate from 1-deoxy-D-xylulose 5-phosphate: step 2/6.</text>
</comment>
<dbReference type="NCBIfam" id="TIGR00453">
    <property type="entry name" value="ispD"/>
    <property type="match status" value="1"/>
</dbReference>
<dbReference type="InterPro" id="IPR026596">
    <property type="entry name" value="IspD/F"/>
</dbReference>
<evidence type="ECO:0000256" key="4">
    <source>
        <dbReference type="ARBA" id="ARBA00004709"/>
    </source>
</evidence>
<feature type="binding site" evidence="13">
    <location>
        <position position="284"/>
    </location>
    <ligand>
        <name>a divalent metal cation</name>
        <dbReference type="ChEBI" id="CHEBI:60240"/>
    </ligand>
</feature>
<evidence type="ECO:0000256" key="10">
    <source>
        <dbReference type="ARBA" id="ARBA00023229"/>
    </source>
</evidence>
<evidence type="ECO:0000256" key="13">
    <source>
        <dbReference type="HAMAP-Rule" id="MF_01520"/>
    </source>
</evidence>
<keyword evidence="16" id="KW-1185">Reference proteome</keyword>
<dbReference type="Gene3D" id="3.30.1330.50">
    <property type="entry name" value="2-C-methyl-D-erythritol 2,4-cyclodiphosphate synthase"/>
    <property type="match status" value="1"/>
</dbReference>
<dbReference type="KEGG" id="dfi:AXF13_05980"/>
<dbReference type="PANTHER" id="PTHR43181:SF1">
    <property type="entry name" value="2-C-METHYL-D-ERYTHRITOL 2,4-CYCLODIPHOSPHATE SYNTHASE, CHLOROPLASTIC"/>
    <property type="match status" value="1"/>
</dbReference>
<dbReference type="GO" id="GO:0050518">
    <property type="term" value="F:2-C-methyl-D-erythritol 4-phosphate cytidylyltransferase activity"/>
    <property type="evidence" value="ECO:0007669"/>
    <property type="project" value="UniProtKB-UniRule"/>
</dbReference>
<feature type="site" description="Transition state stabilizer" evidence="13">
    <location>
        <position position="22"/>
    </location>
</feature>
<evidence type="ECO:0000256" key="7">
    <source>
        <dbReference type="ARBA" id="ARBA00022679"/>
    </source>
</evidence>
<dbReference type="SUPFAM" id="SSF53448">
    <property type="entry name" value="Nucleotide-diphospho-sugar transferases"/>
    <property type="match status" value="1"/>
</dbReference>
<dbReference type="Gene3D" id="3.90.550.10">
    <property type="entry name" value="Spore Coat Polysaccharide Biosynthesis Protein SpsA, Chain A"/>
    <property type="match status" value="1"/>
</dbReference>
<dbReference type="HAMAP" id="MF_01520">
    <property type="entry name" value="IspDF"/>
    <property type="match status" value="1"/>
</dbReference>
<evidence type="ECO:0000256" key="2">
    <source>
        <dbReference type="ARBA" id="ARBA00001282"/>
    </source>
</evidence>
<dbReference type="EC" id="4.6.1.12" evidence="13"/>
<feature type="binding site" evidence="13">
    <location>
        <begin position="374"/>
        <end position="377"/>
    </location>
    <ligand>
        <name>4-CDP-2-C-methyl-D-erythritol 2-phosphate</name>
        <dbReference type="ChEBI" id="CHEBI:57919"/>
    </ligand>
</feature>
<comment type="caution">
    <text evidence="13">Lacks conserved residue(s) required for the propagation of feature annotation.</text>
</comment>
<feature type="binding site" evidence="13">
    <location>
        <begin position="250"/>
        <end position="252"/>
    </location>
    <ligand>
        <name>4-CDP-2-C-methyl-D-erythritol 2-phosphate</name>
        <dbReference type="ChEBI" id="CHEBI:57919"/>
    </ligand>
</feature>
<dbReference type="InterPro" id="IPR001228">
    <property type="entry name" value="IspD"/>
</dbReference>
<dbReference type="PANTHER" id="PTHR43181">
    <property type="entry name" value="2-C-METHYL-D-ERYTHRITOL 2,4-CYCLODIPHOSPHATE SYNTHASE, CHLOROPLASTIC"/>
    <property type="match status" value="1"/>
</dbReference>
<proteinExistence type="inferred from homology"/>
<evidence type="ECO:0000313" key="16">
    <source>
        <dbReference type="Proteomes" id="UP000069241"/>
    </source>
</evidence>
<dbReference type="GO" id="GO:0019288">
    <property type="term" value="P:isopentenyl diphosphate biosynthetic process, methylerythritol 4-phosphate pathway"/>
    <property type="evidence" value="ECO:0007669"/>
    <property type="project" value="UniProtKB-UniRule"/>
</dbReference>
<evidence type="ECO:0000256" key="1">
    <source>
        <dbReference type="ARBA" id="ARBA00000200"/>
    </source>
</evidence>
<evidence type="ECO:0000259" key="14">
    <source>
        <dbReference type="Pfam" id="PF02542"/>
    </source>
</evidence>
<dbReference type="AlphaFoldDB" id="A0A0X8JJF5"/>